<evidence type="ECO:0000313" key="2">
    <source>
        <dbReference type="EMBL" id="OCX14774.1"/>
    </source>
</evidence>
<keyword evidence="3" id="KW-1185">Reference proteome</keyword>
<dbReference type="AlphaFoldDB" id="A0A1C2DJ26"/>
<feature type="transmembrane region" description="Helical" evidence="1">
    <location>
        <begin position="12"/>
        <end position="34"/>
    </location>
</feature>
<gene>
    <name evidence="2" type="ORF">QV13_20355</name>
</gene>
<reference evidence="2 3" key="1">
    <citation type="submission" date="2016-08" db="EMBL/GenBank/DDBJ databases">
        <title>Whole genome sequence of Mesorhizobium sp. strain UASWS1009 isolated from industrial sewage.</title>
        <authorList>
            <person name="Crovadore J."/>
            <person name="Calmin G."/>
            <person name="Chablais R."/>
            <person name="Cochard B."/>
            <person name="Lefort F."/>
        </authorList>
    </citation>
    <scope>NUCLEOTIDE SEQUENCE [LARGE SCALE GENOMIC DNA]</scope>
    <source>
        <strain evidence="2 3">UASWS1009</strain>
    </source>
</reference>
<feature type="transmembrane region" description="Helical" evidence="1">
    <location>
        <begin position="40"/>
        <end position="58"/>
    </location>
</feature>
<dbReference type="OrthoDB" id="7433288at2"/>
<evidence type="ECO:0000313" key="3">
    <source>
        <dbReference type="Proteomes" id="UP000094412"/>
    </source>
</evidence>
<accession>A0A1C2DJ26</accession>
<dbReference type="EMBL" id="MDEO01000035">
    <property type="protein sequence ID" value="OCX14774.1"/>
    <property type="molecule type" value="Genomic_DNA"/>
</dbReference>
<dbReference type="RefSeq" id="WP_024925252.1">
    <property type="nucleotide sequence ID" value="NZ_MDEO01000035.1"/>
</dbReference>
<comment type="caution">
    <text evidence="2">The sequence shown here is derived from an EMBL/GenBank/DDBJ whole genome shotgun (WGS) entry which is preliminary data.</text>
</comment>
<keyword evidence="1" id="KW-0812">Transmembrane</keyword>
<dbReference type="Proteomes" id="UP000094412">
    <property type="component" value="Unassembled WGS sequence"/>
</dbReference>
<sequence length="141" mass="16286">MFYSNDLGAPFWRWIVVLSMACAAYVASWVPAWFALSRTPLFIGLTMVLSVGLVGAYAERLRRVKVLEFAPDSYVEKPFFRSLQEAPNEFQFFLHAAALKHCKPYAWSYREMDFYELPPNAAVNVLPAEWIERCAIERSHN</sequence>
<evidence type="ECO:0000256" key="1">
    <source>
        <dbReference type="SAM" id="Phobius"/>
    </source>
</evidence>
<organism evidence="2 3">
    <name type="scientific">Mesorhizobium hungaricum</name>
    <dbReference type="NCBI Taxonomy" id="1566387"/>
    <lineage>
        <taxon>Bacteria</taxon>
        <taxon>Pseudomonadati</taxon>
        <taxon>Pseudomonadota</taxon>
        <taxon>Alphaproteobacteria</taxon>
        <taxon>Hyphomicrobiales</taxon>
        <taxon>Phyllobacteriaceae</taxon>
        <taxon>Mesorhizobium</taxon>
    </lineage>
</organism>
<keyword evidence="1" id="KW-0472">Membrane</keyword>
<keyword evidence="1" id="KW-1133">Transmembrane helix</keyword>
<protein>
    <submittedName>
        <fullName evidence="2">Uncharacterized protein</fullName>
    </submittedName>
</protein>
<name>A0A1C2DJ26_9HYPH</name>
<proteinExistence type="predicted"/>